<keyword evidence="1" id="KW-0472">Membrane</keyword>
<accession>A0A1I6SYD5</accession>
<dbReference type="AlphaFoldDB" id="A0A1I6SYD5"/>
<evidence type="ECO:0000313" key="3">
    <source>
        <dbReference type="Proteomes" id="UP000198788"/>
    </source>
</evidence>
<keyword evidence="3" id="KW-1185">Reference proteome</keyword>
<protein>
    <submittedName>
        <fullName evidence="2">Uncharacterized protein</fullName>
    </submittedName>
</protein>
<dbReference type="STRING" id="871741.SAMN05192570_2790"/>
<dbReference type="EMBL" id="FOZV01000006">
    <property type="protein sequence ID" value="SFS81880.1"/>
    <property type="molecule type" value="Genomic_DNA"/>
</dbReference>
<dbReference type="Proteomes" id="UP000198788">
    <property type="component" value="Unassembled WGS sequence"/>
</dbReference>
<evidence type="ECO:0000256" key="1">
    <source>
        <dbReference type="SAM" id="Phobius"/>
    </source>
</evidence>
<evidence type="ECO:0000313" key="2">
    <source>
        <dbReference type="EMBL" id="SFS81880.1"/>
    </source>
</evidence>
<keyword evidence="1" id="KW-0812">Transmembrane</keyword>
<gene>
    <name evidence="2" type="ORF">SAMN05192570_2790</name>
</gene>
<keyword evidence="1" id="KW-1133">Transmembrane helix</keyword>
<sequence>MKPVVAYRHKLSWRIGRRLPSARRAMTVAVSTILVVAGFALLMIAIVVLSRRDTVSVGHVVATSTGEGAAHGVPAALVRLADARVVRIQTPDVAGCRNGDRLQVRETRVFLSRSQWLVRTRAAGRCHPFSQQ</sequence>
<name>A0A1I6SYD5_9CAUL</name>
<dbReference type="RefSeq" id="WP_092312027.1">
    <property type="nucleotide sequence ID" value="NZ_FOZV01000006.1"/>
</dbReference>
<proteinExistence type="predicted"/>
<organism evidence="2 3">
    <name type="scientific">Brevundimonas viscosa</name>
    <dbReference type="NCBI Taxonomy" id="871741"/>
    <lineage>
        <taxon>Bacteria</taxon>
        <taxon>Pseudomonadati</taxon>
        <taxon>Pseudomonadota</taxon>
        <taxon>Alphaproteobacteria</taxon>
        <taxon>Caulobacterales</taxon>
        <taxon>Caulobacteraceae</taxon>
        <taxon>Brevundimonas</taxon>
    </lineage>
</organism>
<feature type="transmembrane region" description="Helical" evidence="1">
    <location>
        <begin position="25"/>
        <end position="49"/>
    </location>
</feature>
<reference evidence="3" key="1">
    <citation type="submission" date="2016-10" db="EMBL/GenBank/DDBJ databases">
        <authorList>
            <person name="Varghese N."/>
            <person name="Submissions S."/>
        </authorList>
    </citation>
    <scope>NUCLEOTIDE SEQUENCE [LARGE SCALE GENOMIC DNA]</scope>
    <source>
        <strain evidence="3">CGMCC 1.10683</strain>
    </source>
</reference>